<comment type="caution">
    <text evidence="2">The sequence shown here is derived from an EMBL/GenBank/DDBJ whole genome shotgun (WGS) entry which is preliminary data.</text>
</comment>
<proteinExistence type="predicted"/>
<keyword evidence="3" id="KW-1185">Reference proteome</keyword>
<keyword evidence="1" id="KW-0472">Membrane</keyword>
<evidence type="ECO:0000313" key="2">
    <source>
        <dbReference type="EMBL" id="MDA0140810.1"/>
    </source>
</evidence>
<name>A0ABT4RQR9_9ACTN</name>
<feature type="transmembrane region" description="Helical" evidence="1">
    <location>
        <begin position="97"/>
        <end position="116"/>
    </location>
</feature>
<dbReference type="EMBL" id="JAPCID010000045">
    <property type="protein sequence ID" value="MDA0140810.1"/>
    <property type="molecule type" value="Genomic_DNA"/>
</dbReference>
<protein>
    <recommendedName>
        <fullName evidence="4">Integral membrane protein</fullName>
    </recommendedName>
</protein>
<feature type="transmembrane region" description="Helical" evidence="1">
    <location>
        <begin position="23"/>
        <end position="45"/>
    </location>
</feature>
<keyword evidence="1" id="KW-1133">Transmembrane helix</keyword>
<sequence>MLAVNVRAATTDDPALAAASYELLAMFTVLFGIPLSMVSLATGIVLGMATPWGVLRYAWVSAKLVLLVGVVLVGSFLLGPGTAAMRSGDGGAEARLIAGSAYDVAALTLATGLSVFKPRRRRRSQGMARH</sequence>
<dbReference type="Proteomes" id="UP001147700">
    <property type="component" value="Unassembled WGS sequence"/>
</dbReference>
<dbReference type="RefSeq" id="WP_270006682.1">
    <property type="nucleotide sequence ID" value="NZ_JAPCID010000045.1"/>
</dbReference>
<accession>A0ABT4RQR9</accession>
<reference evidence="2" key="1">
    <citation type="submission" date="2022-10" db="EMBL/GenBank/DDBJ databases">
        <title>The WGS of Solirubrobacter sp. CPCC 204708.</title>
        <authorList>
            <person name="Jiang Z."/>
        </authorList>
    </citation>
    <scope>NUCLEOTIDE SEQUENCE</scope>
    <source>
        <strain evidence="2">CPCC 204708</strain>
    </source>
</reference>
<organism evidence="2 3">
    <name type="scientific">Solirubrobacter deserti</name>
    <dbReference type="NCBI Taxonomy" id="2282478"/>
    <lineage>
        <taxon>Bacteria</taxon>
        <taxon>Bacillati</taxon>
        <taxon>Actinomycetota</taxon>
        <taxon>Thermoleophilia</taxon>
        <taxon>Solirubrobacterales</taxon>
        <taxon>Solirubrobacteraceae</taxon>
        <taxon>Solirubrobacter</taxon>
    </lineage>
</organism>
<feature type="transmembrane region" description="Helical" evidence="1">
    <location>
        <begin position="57"/>
        <end position="77"/>
    </location>
</feature>
<evidence type="ECO:0008006" key="4">
    <source>
        <dbReference type="Google" id="ProtNLM"/>
    </source>
</evidence>
<keyword evidence="1" id="KW-0812">Transmembrane</keyword>
<evidence type="ECO:0000256" key="1">
    <source>
        <dbReference type="SAM" id="Phobius"/>
    </source>
</evidence>
<evidence type="ECO:0000313" key="3">
    <source>
        <dbReference type="Proteomes" id="UP001147700"/>
    </source>
</evidence>
<gene>
    <name evidence="2" type="ORF">OJ962_25160</name>
</gene>